<evidence type="ECO:0008006" key="3">
    <source>
        <dbReference type="Google" id="ProtNLM"/>
    </source>
</evidence>
<dbReference type="GeneID" id="35437186"/>
<keyword evidence="2" id="KW-1185">Reference proteome</keyword>
<dbReference type="EMBL" id="KZ303843">
    <property type="protein sequence ID" value="PHZ15889.1"/>
    <property type="molecule type" value="Genomic_DNA"/>
</dbReference>
<protein>
    <recommendedName>
        <fullName evidence="3">Reverse transcriptase domain-containing protein</fullName>
    </recommendedName>
</protein>
<gene>
    <name evidence="1" type="ORF">RHIMIDRAFT_197349</name>
</gene>
<evidence type="ECO:0000313" key="2">
    <source>
        <dbReference type="Proteomes" id="UP000242254"/>
    </source>
</evidence>
<feature type="non-terminal residue" evidence="1">
    <location>
        <position position="1"/>
    </location>
</feature>
<organism evidence="1 2">
    <name type="scientific">Rhizopus microsporus ATCC 52813</name>
    <dbReference type="NCBI Taxonomy" id="1340429"/>
    <lineage>
        <taxon>Eukaryota</taxon>
        <taxon>Fungi</taxon>
        <taxon>Fungi incertae sedis</taxon>
        <taxon>Mucoromycota</taxon>
        <taxon>Mucoromycotina</taxon>
        <taxon>Mucoromycetes</taxon>
        <taxon>Mucorales</taxon>
        <taxon>Mucorineae</taxon>
        <taxon>Rhizopodaceae</taxon>
        <taxon>Rhizopus</taxon>
    </lineage>
</organism>
<evidence type="ECO:0000313" key="1">
    <source>
        <dbReference type="EMBL" id="PHZ15889.1"/>
    </source>
</evidence>
<accession>A0A2G4T4G5</accession>
<reference evidence="1 2" key="1">
    <citation type="journal article" date="2016" name="Proc. Natl. Acad. Sci. U.S.A.">
        <title>Lipid metabolic changes in an early divergent fungus govern the establishment of a mutualistic symbiosis with endobacteria.</title>
        <authorList>
            <person name="Lastovetsky O.A."/>
            <person name="Gaspar M.L."/>
            <person name="Mondo S.J."/>
            <person name="LaButti K.M."/>
            <person name="Sandor L."/>
            <person name="Grigoriev I.V."/>
            <person name="Henry S.A."/>
            <person name="Pawlowska T.E."/>
        </authorList>
    </citation>
    <scope>NUCLEOTIDE SEQUENCE [LARGE SCALE GENOMIC DNA]</scope>
    <source>
        <strain evidence="1 2">ATCC 52813</strain>
    </source>
</reference>
<name>A0A2G4T4G5_RHIZD</name>
<dbReference type="RefSeq" id="XP_023469597.1">
    <property type="nucleotide sequence ID" value="XM_023606196.1"/>
</dbReference>
<dbReference type="Proteomes" id="UP000242254">
    <property type="component" value="Unassembled WGS sequence"/>
</dbReference>
<sequence>KSYDRVHPVYLRYTLEFFGFPQTLINILCALFFQNQTRVNINGHFTAIITQERGLR</sequence>
<proteinExistence type="predicted"/>
<dbReference type="AlphaFoldDB" id="A0A2G4T4G5"/>